<dbReference type="InterPro" id="IPR003695">
    <property type="entry name" value="Ppx_GppA_N"/>
</dbReference>
<organism evidence="3 4">
    <name type="scientific">Candidatus Scatomorpha merdipullorum</name>
    <dbReference type="NCBI Taxonomy" id="2840927"/>
    <lineage>
        <taxon>Bacteria</taxon>
        <taxon>Bacillati</taxon>
        <taxon>Bacillota</taxon>
        <taxon>Clostridia</taxon>
        <taxon>Eubacteriales</taxon>
        <taxon>Candidatus Scatomorpha</taxon>
    </lineage>
</organism>
<accession>A0A9D1FDW3</accession>
<dbReference type="PANTHER" id="PTHR30005:SF0">
    <property type="entry name" value="RETROGRADE REGULATION PROTEIN 2"/>
    <property type="match status" value="1"/>
</dbReference>
<evidence type="ECO:0000313" key="4">
    <source>
        <dbReference type="Proteomes" id="UP000824001"/>
    </source>
</evidence>
<proteinExistence type="inferred from homology"/>
<dbReference type="Proteomes" id="UP000824001">
    <property type="component" value="Unassembled WGS sequence"/>
</dbReference>
<sequence length="311" mass="33477">MQLKRGMELYSVIDIGSNTIRLAVYRVDGEGITGILNNKYTAGLAAYVGKDGRMSPEGVERLVDVMGKFRAALDLLPDCECFPFATASLRNVSNREKVIETVRSRTGFEIRLLSGYEEAMFDYRGAVRALPGEEGLLVDVGGGSTELVFFRGGRAEAARSVPLGSLSLFNKCVSGIIPTAGELQSLKGEAHRALAAAFPDARGFAAQPMCGVGGTARGALALYRGMAGEPPAEGYETQFFARVLRQAQDSPKKLTRRILKIAPERIHTMLPGIALLSAAAELYGSRSVVTSPYGVREGYLLSVLEHRGIRV</sequence>
<dbReference type="CDD" id="cd24052">
    <property type="entry name" value="ASKHA_NBD_HpPPX-GppA-like"/>
    <property type="match status" value="1"/>
</dbReference>
<feature type="domain" description="Ppx/GppA phosphatase N-terminal" evidence="2">
    <location>
        <begin position="24"/>
        <end position="305"/>
    </location>
</feature>
<dbReference type="InterPro" id="IPR050273">
    <property type="entry name" value="GppA/Ppx_hydrolase"/>
</dbReference>
<dbReference type="Gene3D" id="3.30.420.40">
    <property type="match status" value="1"/>
</dbReference>
<evidence type="ECO:0000256" key="1">
    <source>
        <dbReference type="ARBA" id="ARBA00007125"/>
    </source>
</evidence>
<protein>
    <submittedName>
        <fullName evidence="3">Exopolyphosphatase</fullName>
    </submittedName>
</protein>
<dbReference type="GO" id="GO:0006357">
    <property type="term" value="P:regulation of transcription by RNA polymerase II"/>
    <property type="evidence" value="ECO:0007669"/>
    <property type="project" value="TreeGrafter"/>
</dbReference>
<dbReference type="AlphaFoldDB" id="A0A9D1FDW3"/>
<evidence type="ECO:0000259" key="2">
    <source>
        <dbReference type="Pfam" id="PF02541"/>
    </source>
</evidence>
<evidence type="ECO:0000313" key="3">
    <source>
        <dbReference type="EMBL" id="HIS66990.1"/>
    </source>
</evidence>
<dbReference type="SUPFAM" id="SSF53067">
    <property type="entry name" value="Actin-like ATPase domain"/>
    <property type="match status" value="2"/>
</dbReference>
<comment type="similarity">
    <text evidence="1">Belongs to the GppA/Ppx family.</text>
</comment>
<dbReference type="InterPro" id="IPR043129">
    <property type="entry name" value="ATPase_NBD"/>
</dbReference>
<gene>
    <name evidence="3" type="ORF">IAC18_05440</name>
</gene>
<reference evidence="3" key="1">
    <citation type="submission" date="2020-10" db="EMBL/GenBank/DDBJ databases">
        <authorList>
            <person name="Gilroy R."/>
        </authorList>
    </citation>
    <scope>NUCLEOTIDE SEQUENCE</scope>
    <source>
        <strain evidence="3">ChiHjej10B9-9673</strain>
    </source>
</reference>
<dbReference type="Gene3D" id="3.30.420.150">
    <property type="entry name" value="Exopolyphosphatase. Domain 2"/>
    <property type="match status" value="1"/>
</dbReference>
<dbReference type="EMBL" id="DVJK01000153">
    <property type="protein sequence ID" value="HIS66990.1"/>
    <property type="molecule type" value="Genomic_DNA"/>
</dbReference>
<comment type="caution">
    <text evidence="3">The sequence shown here is derived from an EMBL/GenBank/DDBJ whole genome shotgun (WGS) entry which is preliminary data.</text>
</comment>
<dbReference type="Pfam" id="PF02541">
    <property type="entry name" value="Ppx-GppA"/>
    <property type="match status" value="1"/>
</dbReference>
<dbReference type="PANTHER" id="PTHR30005">
    <property type="entry name" value="EXOPOLYPHOSPHATASE"/>
    <property type="match status" value="1"/>
</dbReference>
<reference evidence="3" key="2">
    <citation type="journal article" date="2021" name="PeerJ">
        <title>Extensive microbial diversity within the chicken gut microbiome revealed by metagenomics and culture.</title>
        <authorList>
            <person name="Gilroy R."/>
            <person name="Ravi A."/>
            <person name="Getino M."/>
            <person name="Pursley I."/>
            <person name="Horton D.L."/>
            <person name="Alikhan N.F."/>
            <person name="Baker D."/>
            <person name="Gharbi K."/>
            <person name="Hall N."/>
            <person name="Watson M."/>
            <person name="Adriaenssens E.M."/>
            <person name="Foster-Nyarko E."/>
            <person name="Jarju S."/>
            <person name="Secka A."/>
            <person name="Antonio M."/>
            <person name="Oren A."/>
            <person name="Chaudhuri R.R."/>
            <person name="La Ragione R."/>
            <person name="Hildebrand F."/>
            <person name="Pallen M.J."/>
        </authorList>
    </citation>
    <scope>NUCLEOTIDE SEQUENCE</scope>
    <source>
        <strain evidence="3">ChiHjej10B9-9673</strain>
    </source>
</reference>
<name>A0A9D1FDW3_9FIRM</name>